<sequence>MGGRSVVGRRAGAAGRRCRAAQGGPRRQAAVLTPAADGRRPAVRAAAAGGGVGRGSAPPPDPGGQSSVTKVLTTAGVSLVPKAPFATAIWGSRKFRQVHIRASAPTPFHAVMTVLPT</sequence>
<evidence type="ECO:0000256" key="1">
    <source>
        <dbReference type="SAM" id="MobiDB-lite"/>
    </source>
</evidence>
<reference evidence="2 3" key="2">
    <citation type="journal article" date="2016" name="Genome Announc.">
        <title>Permanent Draft Genome Sequences for Two Variants of Frankia sp. Strain CpI1, the First Frankia Strain Isolated from Root Nodules of Comptonia peregrina.</title>
        <authorList>
            <person name="Oshone R."/>
            <person name="Hurst S.G.IV."/>
            <person name="Abebe-Akele F."/>
            <person name="Simpson S."/>
            <person name="Morris K."/>
            <person name="Thomas W.K."/>
            <person name="Tisa L.S."/>
        </authorList>
    </citation>
    <scope>NUCLEOTIDE SEQUENCE [LARGE SCALE GENOMIC DNA]</scope>
    <source>
        <strain evidence="3">CpI1-S</strain>
    </source>
</reference>
<dbReference type="Proteomes" id="UP000032545">
    <property type="component" value="Unassembled WGS sequence"/>
</dbReference>
<feature type="compositionally biased region" description="Low complexity" evidence="1">
    <location>
        <begin position="1"/>
        <end position="36"/>
    </location>
</feature>
<comment type="caution">
    <text evidence="2">The sequence shown here is derived from an EMBL/GenBank/DDBJ whole genome shotgun (WGS) entry which is preliminary data.</text>
</comment>
<gene>
    <name evidence="2" type="ORF">FF36_04044</name>
</gene>
<dbReference type="EMBL" id="JYFN01000034">
    <property type="protein sequence ID" value="KJE21587.1"/>
    <property type="molecule type" value="Genomic_DNA"/>
</dbReference>
<dbReference type="AlphaFoldDB" id="A0A0D8BDV1"/>
<feature type="region of interest" description="Disordered" evidence="1">
    <location>
        <begin position="1"/>
        <end position="67"/>
    </location>
</feature>
<evidence type="ECO:0000313" key="2">
    <source>
        <dbReference type="EMBL" id="KJE21587.1"/>
    </source>
</evidence>
<accession>A0A0D8BDV1</accession>
<name>A0A0D8BDV1_9ACTN</name>
<keyword evidence="3" id="KW-1185">Reference proteome</keyword>
<protein>
    <submittedName>
        <fullName evidence="2">Uncharacterized protein</fullName>
    </submittedName>
</protein>
<proteinExistence type="predicted"/>
<organism evidence="2 3">
    <name type="scientific">Frankia torreyi</name>
    <dbReference type="NCBI Taxonomy" id="1856"/>
    <lineage>
        <taxon>Bacteria</taxon>
        <taxon>Bacillati</taxon>
        <taxon>Actinomycetota</taxon>
        <taxon>Actinomycetes</taxon>
        <taxon>Frankiales</taxon>
        <taxon>Frankiaceae</taxon>
        <taxon>Frankia</taxon>
    </lineage>
</organism>
<evidence type="ECO:0000313" key="3">
    <source>
        <dbReference type="Proteomes" id="UP000032545"/>
    </source>
</evidence>
<reference evidence="3" key="1">
    <citation type="submission" date="2015-02" db="EMBL/GenBank/DDBJ databases">
        <title>Draft Genome of Frankia sp. CpI1-S.</title>
        <authorList>
            <person name="Oshone R.T."/>
            <person name="Ngom M."/>
            <person name="Ghodhbane-Gtari F."/>
            <person name="Gtari M."/>
            <person name="Morris K."/>
            <person name="Thomas K."/>
            <person name="Sen A."/>
            <person name="Tisa L.S."/>
        </authorList>
    </citation>
    <scope>NUCLEOTIDE SEQUENCE [LARGE SCALE GENOMIC DNA]</scope>
    <source>
        <strain evidence="3">CpI1-S</strain>
    </source>
</reference>